<protein>
    <submittedName>
        <fullName evidence="1">ABC transporter substrate-binding protein</fullName>
    </submittedName>
</protein>
<organism evidence="1 2">
    <name type="scientific">Lutimaribacter degradans</name>
    <dbReference type="NCBI Taxonomy" id="2945989"/>
    <lineage>
        <taxon>Bacteria</taxon>
        <taxon>Pseudomonadati</taxon>
        <taxon>Pseudomonadota</taxon>
        <taxon>Alphaproteobacteria</taxon>
        <taxon>Rhodobacterales</taxon>
        <taxon>Roseobacteraceae</taxon>
        <taxon>Lutimaribacter</taxon>
    </lineage>
</organism>
<dbReference type="EMBL" id="JAMQGO010000003">
    <property type="protein sequence ID" value="MCM2561839.1"/>
    <property type="molecule type" value="Genomic_DNA"/>
</dbReference>
<keyword evidence="2" id="KW-1185">Reference proteome</keyword>
<reference evidence="1" key="1">
    <citation type="submission" date="2022-06" db="EMBL/GenBank/DDBJ databases">
        <title>Lutimaribacter sp. EGI FJ00013, a novel bacterium isolated from a salt lake sediment enrichment.</title>
        <authorList>
            <person name="Gao L."/>
            <person name="Fang B.-Z."/>
            <person name="Li W.-J."/>
        </authorList>
    </citation>
    <scope>NUCLEOTIDE SEQUENCE</scope>
    <source>
        <strain evidence="1">EGI FJ00013</strain>
    </source>
</reference>
<sequence length="212" mass="23614">MMTPMPIPTHKTDRPTRRGFLGFLGAGLAALPWVPTPAFAMSEANAKLLVDKLVADINAVISSGKSESAMLREFERIFARYADVPTIARYALGVDARRATPAQLRNFTDVFQRYISVKYGRRFREFIGGKIEVQAARRVKSFIEVKSLAKLRGEAPFDVTFLVSDRSGSDKFFNLFIEGVNMLLTERTEIGAMLDRRGGDIDSMIADLRATS</sequence>
<comment type="caution">
    <text evidence="1">The sequence shown here is derived from an EMBL/GenBank/DDBJ whole genome shotgun (WGS) entry which is preliminary data.</text>
</comment>
<proteinExistence type="predicted"/>
<gene>
    <name evidence="1" type="ORF">M8744_06765</name>
</gene>
<name>A0ACC5ZWQ0_9RHOB</name>
<accession>A0ACC5ZWQ0</accession>
<dbReference type="Proteomes" id="UP001203036">
    <property type="component" value="Unassembled WGS sequence"/>
</dbReference>
<evidence type="ECO:0000313" key="2">
    <source>
        <dbReference type="Proteomes" id="UP001203036"/>
    </source>
</evidence>
<evidence type="ECO:0000313" key="1">
    <source>
        <dbReference type="EMBL" id="MCM2561839.1"/>
    </source>
</evidence>